<comment type="caution">
    <text evidence="11">The sequence shown here is derived from an EMBL/GenBank/DDBJ whole genome shotgun (WGS) entry which is preliminary data.</text>
</comment>
<dbReference type="SUPFAM" id="SSF51230">
    <property type="entry name" value="Single hybrid motif"/>
    <property type="match status" value="1"/>
</dbReference>
<comment type="function">
    <text evidence="8">This protein is a component of the acetyl coenzyme A carboxylase complex; first, biotin carboxylase catalyzes the carboxylation of the carrier protein and then the transcarboxylase transfers the carboxyl group to form malonyl-CoA.</text>
</comment>
<sequence length="173" mass="19389">MLKVQEIRELIKLIDKSSIDEFSYESNGTKVSMKKQGGQAIVAEQRNEAAPVEPAFVQEQKPAEPAVQKQETEVKEEKPQETSAEKKPAETKDYDHEITSPMVGTFYRAPSPDSDPYVEVGDEVKADTVVCIVEAMKLFNEIEAEVQGEIVEILVENGELVEYGQPLFRVKTK</sequence>
<evidence type="ECO:0000256" key="7">
    <source>
        <dbReference type="ARBA" id="ARBA00023267"/>
    </source>
</evidence>
<dbReference type="GO" id="GO:0009317">
    <property type="term" value="C:acetyl-CoA carboxylase complex"/>
    <property type="evidence" value="ECO:0007669"/>
    <property type="project" value="InterPro"/>
</dbReference>
<evidence type="ECO:0000256" key="8">
    <source>
        <dbReference type="RuleBase" id="RU364072"/>
    </source>
</evidence>
<evidence type="ECO:0000256" key="5">
    <source>
        <dbReference type="ARBA" id="ARBA00023098"/>
    </source>
</evidence>
<dbReference type="Proteomes" id="UP000294650">
    <property type="component" value="Unassembled WGS sequence"/>
</dbReference>
<organism evidence="11 12">
    <name type="scientific">Melghiribacillus thermohalophilus</name>
    <dbReference type="NCBI Taxonomy" id="1324956"/>
    <lineage>
        <taxon>Bacteria</taxon>
        <taxon>Bacillati</taxon>
        <taxon>Bacillota</taxon>
        <taxon>Bacilli</taxon>
        <taxon>Bacillales</taxon>
        <taxon>Bacillaceae</taxon>
        <taxon>Melghiribacillus</taxon>
    </lineage>
</organism>
<dbReference type="Gene3D" id="2.40.50.100">
    <property type="match status" value="1"/>
</dbReference>
<dbReference type="NCBIfam" id="TIGR00531">
    <property type="entry name" value="BCCP"/>
    <property type="match status" value="1"/>
</dbReference>
<evidence type="ECO:0000256" key="3">
    <source>
        <dbReference type="ARBA" id="ARBA00022516"/>
    </source>
</evidence>
<dbReference type="OrthoDB" id="9811735at2"/>
<evidence type="ECO:0000256" key="6">
    <source>
        <dbReference type="ARBA" id="ARBA00023160"/>
    </source>
</evidence>
<feature type="region of interest" description="Disordered" evidence="9">
    <location>
        <begin position="46"/>
        <end position="109"/>
    </location>
</feature>
<comment type="pathway">
    <text evidence="1 8">Lipid metabolism; fatty acid biosynthesis.</text>
</comment>
<accession>A0A4V2V1V3</accession>
<dbReference type="UniPathway" id="UPA00094"/>
<keyword evidence="7 8" id="KW-0092">Biotin</keyword>
<dbReference type="InterPro" id="IPR001882">
    <property type="entry name" value="Biotin_BS"/>
</dbReference>
<keyword evidence="12" id="KW-1185">Reference proteome</keyword>
<dbReference type="GO" id="GO:0006633">
    <property type="term" value="P:fatty acid biosynthetic process"/>
    <property type="evidence" value="ECO:0007669"/>
    <property type="project" value="UniProtKB-UniPathway"/>
</dbReference>
<keyword evidence="3 8" id="KW-0444">Lipid biosynthesis</keyword>
<dbReference type="EMBL" id="SMAN01000008">
    <property type="protein sequence ID" value="TCT22622.1"/>
    <property type="molecule type" value="Genomic_DNA"/>
</dbReference>
<feature type="compositionally biased region" description="Basic and acidic residues" evidence="9">
    <location>
        <begin position="70"/>
        <end position="98"/>
    </location>
</feature>
<name>A0A4V2V1V3_9BACI</name>
<gene>
    <name evidence="11" type="ORF">EDD68_10842</name>
</gene>
<evidence type="ECO:0000313" key="11">
    <source>
        <dbReference type="EMBL" id="TCT22622.1"/>
    </source>
</evidence>
<evidence type="ECO:0000256" key="1">
    <source>
        <dbReference type="ARBA" id="ARBA00005194"/>
    </source>
</evidence>
<dbReference type="PANTHER" id="PTHR45266:SF3">
    <property type="entry name" value="OXALOACETATE DECARBOXYLASE ALPHA CHAIN"/>
    <property type="match status" value="1"/>
</dbReference>
<dbReference type="InterPro" id="IPR050709">
    <property type="entry name" value="Biotin_Carboxyl_Carrier/Decarb"/>
</dbReference>
<evidence type="ECO:0000256" key="9">
    <source>
        <dbReference type="SAM" id="MobiDB-lite"/>
    </source>
</evidence>
<evidence type="ECO:0000313" key="12">
    <source>
        <dbReference type="Proteomes" id="UP000294650"/>
    </source>
</evidence>
<dbReference type="CDD" id="cd06850">
    <property type="entry name" value="biotinyl_domain"/>
    <property type="match status" value="1"/>
</dbReference>
<dbReference type="InterPro" id="IPR000089">
    <property type="entry name" value="Biotin_lipoyl"/>
</dbReference>
<dbReference type="PRINTS" id="PR01071">
    <property type="entry name" value="ACOABIOTINCC"/>
</dbReference>
<keyword evidence="4 8" id="KW-0276">Fatty acid metabolism</keyword>
<dbReference type="PROSITE" id="PS50968">
    <property type="entry name" value="BIOTINYL_LIPOYL"/>
    <property type="match status" value="1"/>
</dbReference>
<keyword evidence="5 8" id="KW-0443">Lipid metabolism</keyword>
<dbReference type="PANTHER" id="PTHR45266">
    <property type="entry name" value="OXALOACETATE DECARBOXYLASE ALPHA CHAIN"/>
    <property type="match status" value="1"/>
</dbReference>
<dbReference type="InterPro" id="IPR001249">
    <property type="entry name" value="AcCoA_biotinCC"/>
</dbReference>
<dbReference type="RefSeq" id="WP_132371624.1">
    <property type="nucleotide sequence ID" value="NZ_SMAN01000008.1"/>
</dbReference>
<evidence type="ECO:0000256" key="4">
    <source>
        <dbReference type="ARBA" id="ARBA00022832"/>
    </source>
</evidence>
<dbReference type="GO" id="GO:0003989">
    <property type="term" value="F:acetyl-CoA carboxylase activity"/>
    <property type="evidence" value="ECO:0007669"/>
    <property type="project" value="InterPro"/>
</dbReference>
<keyword evidence="6 8" id="KW-0275">Fatty acid biosynthesis</keyword>
<evidence type="ECO:0000256" key="2">
    <source>
        <dbReference type="ARBA" id="ARBA00017562"/>
    </source>
</evidence>
<dbReference type="InterPro" id="IPR011053">
    <property type="entry name" value="Single_hybrid_motif"/>
</dbReference>
<feature type="domain" description="Lipoyl-binding" evidence="10">
    <location>
        <begin position="95"/>
        <end position="171"/>
    </location>
</feature>
<dbReference type="Pfam" id="PF00364">
    <property type="entry name" value="Biotin_lipoyl"/>
    <property type="match status" value="1"/>
</dbReference>
<proteinExistence type="predicted"/>
<dbReference type="NCBIfam" id="NF005457">
    <property type="entry name" value="PRK07051.1"/>
    <property type="match status" value="1"/>
</dbReference>
<evidence type="ECO:0000259" key="10">
    <source>
        <dbReference type="PROSITE" id="PS50968"/>
    </source>
</evidence>
<protein>
    <recommendedName>
        <fullName evidence="2 8">Biotin carboxyl carrier protein of acetyl-CoA carboxylase</fullName>
    </recommendedName>
</protein>
<dbReference type="AlphaFoldDB" id="A0A4V2V1V3"/>
<reference evidence="11 12" key="1">
    <citation type="submission" date="2019-03" db="EMBL/GenBank/DDBJ databases">
        <title>Genomic Encyclopedia of Type Strains, Phase IV (KMG-IV): sequencing the most valuable type-strain genomes for metagenomic binning, comparative biology and taxonomic classification.</title>
        <authorList>
            <person name="Goeker M."/>
        </authorList>
    </citation>
    <scope>NUCLEOTIDE SEQUENCE [LARGE SCALE GENOMIC DNA]</scope>
    <source>
        <strain evidence="11 12">DSM 25894</strain>
    </source>
</reference>
<dbReference type="PROSITE" id="PS00188">
    <property type="entry name" value="BIOTIN"/>
    <property type="match status" value="1"/>
</dbReference>